<dbReference type="AlphaFoldDB" id="A0A9W6I3H6"/>
<comment type="caution">
    <text evidence="2">The sequence shown here is derived from an EMBL/GenBank/DDBJ whole genome shotgun (WGS) entry which is preliminary data.</text>
</comment>
<reference evidence="2" key="1">
    <citation type="journal article" date="2014" name="Int. J. Syst. Evol. Microbiol.">
        <title>Complete genome sequence of Corynebacterium casei LMG S-19264T (=DSM 44701T), isolated from a smear-ripened cheese.</title>
        <authorList>
            <consortium name="US DOE Joint Genome Institute (JGI-PGF)"/>
            <person name="Walter F."/>
            <person name="Albersmeier A."/>
            <person name="Kalinowski J."/>
            <person name="Ruckert C."/>
        </authorList>
    </citation>
    <scope>NUCLEOTIDE SEQUENCE</scope>
    <source>
        <strain evidence="2">VKM Ac-2007</strain>
    </source>
</reference>
<evidence type="ECO:0000313" key="2">
    <source>
        <dbReference type="EMBL" id="GLK10998.1"/>
    </source>
</evidence>
<dbReference type="EMBL" id="BSEV01000009">
    <property type="protein sequence ID" value="GLK10998.1"/>
    <property type="molecule type" value="Genomic_DNA"/>
</dbReference>
<dbReference type="Gene3D" id="1.10.1200.10">
    <property type="entry name" value="ACP-like"/>
    <property type="match status" value="1"/>
</dbReference>
<reference evidence="2" key="2">
    <citation type="submission" date="2023-01" db="EMBL/GenBank/DDBJ databases">
        <authorList>
            <person name="Sun Q."/>
            <person name="Evtushenko L."/>
        </authorList>
    </citation>
    <scope>NUCLEOTIDE SEQUENCE</scope>
    <source>
        <strain evidence="2">VKM Ac-2007</strain>
    </source>
</reference>
<dbReference type="RefSeq" id="WP_271219393.1">
    <property type="nucleotide sequence ID" value="NZ_BAAAVD010000008.1"/>
</dbReference>
<gene>
    <name evidence="2" type="ORF">GCM10017600_44040</name>
</gene>
<dbReference type="InterPro" id="IPR009081">
    <property type="entry name" value="PP-bd_ACP"/>
</dbReference>
<accession>A0A9W6I3H6</accession>
<name>A0A9W6I3H6_9ACTN</name>
<proteinExistence type="predicted"/>
<dbReference type="Pfam" id="PF00550">
    <property type="entry name" value="PP-binding"/>
    <property type="match status" value="1"/>
</dbReference>
<dbReference type="SUPFAM" id="SSF47336">
    <property type="entry name" value="ACP-like"/>
    <property type="match status" value="1"/>
</dbReference>
<evidence type="ECO:0000259" key="1">
    <source>
        <dbReference type="PROSITE" id="PS50075"/>
    </source>
</evidence>
<keyword evidence="3" id="KW-1185">Reference proteome</keyword>
<protein>
    <recommendedName>
        <fullName evidence="1">Carrier domain-containing protein</fullName>
    </recommendedName>
</protein>
<dbReference type="InterPro" id="IPR036736">
    <property type="entry name" value="ACP-like_sf"/>
</dbReference>
<feature type="domain" description="Carrier" evidence="1">
    <location>
        <begin position="6"/>
        <end position="84"/>
    </location>
</feature>
<organism evidence="2 3">
    <name type="scientific">Streptosporangium carneum</name>
    <dbReference type="NCBI Taxonomy" id="47481"/>
    <lineage>
        <taxon>Bacteria</taxon>
        <taxon>Bacillati</taxon>
        <taxon>Actinomycetota</taxon>
        <taxon>Actinomycetes</taxon>
        <taxon>Streptosporangiales</taxon>
        <taxon>Streptosporangiaceae</taxon>
        <taxon>Streptosporangium</taxon>
    </lineage>
</organism>
<sequence length="91" mass="9903">MTQATTNQSERVRQLRDILVDVLEIEPDELTETSDFVNDHGADSLLAIDIISSIERDMGVCIPSEALPEMTDLSAVLGLVNRYAPEAGTDA</sequence>
<dbReference type="Proteomes" id="UP001143474">
    <property type="component" value="Unassembled WGS sequence"/>
</dbReference>
<evidence type="ECO:0000313" key="3">
    <source>
        <dbReference type="Proteomes" id="UP001143474"/>
    </source>
</evidence>
<dbReference type="PROSITE" id="PS50075">
    <property type="entry name" value="CARRIER"/>
    <property type="match status" value="1"/>
</dbReference>